<protein>
    <submittedName>
        <fullName evidence="1">Uncharacterized protein</fullName>
    </submittedName>
</protein>
<proteinExistence type="predicted"/>
<comment type="caution">
    <text evidence="1">The sequence shown here is derived from an EMBL/GenBank/DDBJ whole genome shotgun (WGS) entry which is preliminary data.</text>
</comment>
<dbReference type="Proteomes" id="UP001234787">
    <property type="component" value="Unassembled WGS sequence"/>
</dbReference>
<organism evidence="1 2">
    <name type="scientific">Cryptomeria japonica</name>
    <name type="common">Japanese cedar</name>
    <name type="synonym">Cupressus japonica</name>
    <dbReference type="NCBI Taxonomy" id="3369"/>
    <lineage>
        <taxon>Eukaryota</taxon>
        <taxon>Viridiplantae</taxon>
        <taxon>Streptophyta</taxon>
        <taxon>Embryophyta</taxon>
        <taxon>Tracheophyta</taxon>
        <taxon>Spermatophyta</taxon>
        <taxon>Pinopsida</taxon>
        <taxon>Pinidae</taxon>
        <taxon>Conifers II</taxon>
        <taxon>Cupressales</taxon>
        <taxon>Cupressaceae</taxon>
        <taxon>Cryptomeria</taxon>
    </lineage>
</organism>
<evidence type="ECO:0000313" key="1">
    <source>
        <dbReference type="EMBL" id="GLJ58259.1"/>
    </source>
</evidence>
<reference evidence="1" key="1">
    <citation type="submission" date="2022-12" db="EMBL/GenBank/DDBJ databases">
        <title>Chromosome-Level Genome Assembly of Japanese Cedar (Cryptomeriajaponica D. Don).</title>
        <authorList>
            <person name="Fujino T."/>
            <person name="Yamaguchi K."/>
            <person name="Yokoyama T."/>
            <person name="Hamanaka T."/>
            <person name="Harazono Y."/>
            <person name="Kamada H."/>
            <person name="Kobayashi W."/>
            <person name="Ujino-Ihara T."/>
            <person name="Uchiyama K."/>
            <person name="Matsumoto A."/>
            <person name="Izuno A."/>
            <person name="Tsumura Y."/>
            <person name="Toyoda A."/>
            <person name="Shigenobu S."/>
            <person name="Moriguchi Y."/>
            <person name="Ueno S."/>
            <person name="Kasahara M."/>
        </authorList>
    </citation>
    <scope>NUCLEOTIDE SEQUENCE</scope>
</reference>
<evidence type="ECO:0000313" key="2">
    <source>
        <dbReference type="Proteomes" id="UP001234787"/>
    </source>
</evidence>
<dbReference type="AlphaFoldDB" id="A0AAD3NUJ3"/>
<name>A0AAD3NUJ3_CRYJA</name>
<keyword evidence="2" id="KW-1185">Reference proteome</keyword>
<dbReference type="EMBL" id="BSEH01000313">
    <property type="protein sequence ID" value="GLJ58259.1"/>
    <property type="molecule type" value="Genomic_DNA"/>
</dbReference>
<gene>
    <name evidence="1" type="ORF">SUGI_1427910</name>
</gene>
<accession>A0AAD3NUJ3</accession>
<sequence>MTSPCVPARLASSSWWRAASNFASSGNENRLPSTAWLKVFRCSRPFAEERMGGFRLLGSPLFDNIYCRESNKCFEGFPARPGSPLTWYRPATNDTTEVRALVAEHNQS</sequence>